<keyword evidence="1" id="KW-0539">Nucleus</keyword>
<dbReference type="PROSITE" id="PS50048">
    <property type="entry name" value="ZN2_CY6_FUNGAL_2"/>
    <property type="match status" value="1"/>
</dbReference>
<dbReference type="EMBL" id="JAHMHR010000007">
    <property type="protein sequence ID" value="KAK1689886.1"/>
    <property type="molecule type" value="Genomic_DNA"/>
</dbReference>
<dbReference type="Pfam" id="PF00172">
    <property type="entry name" value="Zn_clus"/>
    <property type="match status" value="1"/>
</dbReference>
<evidence type="ECO:0000256" key="1">
    <source>
        <dbReference type="ARBA" id="ARBA00023242"/>
    </source>
</evidence>
<dbReference type="Gene3D" id="4.10.240.10">
    <property type="entry name" value="Zn(2)-C6 fungal-type DNA-binding domain"/>
    <property type="match status" value="1"/>
</dbReference>
<keyword evidence="5" id="KW-1185">Reference proteome</keyword>
<dbReference type="GO" id="GO:0000981">
    <property type="term" value="F:DNA-binding transcription factor activity, RNA polymerase II-specific"/>
    <property type="evidence" value="ECO:0007669"/>
    <property type="project" value="InterPro"/>
</dbReference>
<dbReference type="SMART" id="SM00066">
    <property type="entry name" value="GAL4"/>
    <property type="match status" value="1"/>
</dbReference>
<reference evidence="4" key="1">
    <citation type="submission" date="2021-06" db="EMBL/GenBank/DDBJ databases">
        <title>Comparative genomics, transcriptomics and evolutionary studies reveal genomic signatures of adaptation to plant cell wall in hemibiotrophic fungi.</title>
        <authorList>
            <consortium name="DOE Joint Genome Institute"/>
            <person name="Baroncelli R."/>
            <person name="Diaz J.F."/>
            <person name="Benocci T."/>
            <person name="Peng M."/>
            <person name="Battaglia E."/>
            <person name="Haridas S."/>
            <person name="Andreopoulos W."/>
            <person name="Labutti K."/>
            <person name="Pangilinan J."/>
            <person name="Floch G.L."/>
            <person name="Makela M.R."/>
            <person name="Henrissat B."/>
            <person name="Grigoriev I.V."/>
            <person name="Crouch J.A."/>
            <person name="De Vries R.P."/>
            <person name="Sukno S.A."/>
            <person name="Thon M.R."/>
        </authorList>
    </citation>
    <scope>NUCLEOTIDE SEQUENCE</scope>
    <source>
        <strain evidence="4">CBS 193.32</strain>
    </source>
</reference>
<evidence type="ECO:0000259" key="3">
    <source>
        <dbReference type="PROSITE" id="PS50048"/>
    </source>
</evidence>
<dbReference type="PANTHER" id="PTHR47256:SF1">
    <property type="entry name" value="ZN(II)2CYS6 TRANSCRIPTION FACTOR (EUROFUNG)"/>
    <property type="match status" value="1"/>
</dbReference>
<dbReference type="PANTHER" id="PTHR47256">
    <property type="entry name" value="ZN(II)2CYS6 TRANSCRIPTION FACTOR (EUROFUNG)-RELATED"/>
    <property type="match status" value="1"/>
</dbReference>
<feature type="region of interest" description="Disordered" evidence="2">
    <location>
        <begin position="1"/>
        <end position="23"/>
    </location>
</feature>
<dbReference type="InterPro" id="IPR053187">
    <property type="entry name" value="Notoamide_regulator"/>
</dbReference>
<dbReference type="Proteomes" id="UP001224890">
    <property type="component" value="Unassembled WGS sequence"/>
</dbReference>
<dbReference type="RefSeq" id="XP_060433581.1">
    <property type="nucleotide sequence ID" value="XM_060576956.1"/>
</dbReference>
<dbReference type="CDD" id="cd12148">
    <property type="entry name" value="fungal_TF_MHR"/>
    <property type="match status" value="1"/>
</dbReference>
<dbReference type="CDD" id="cd00067">
    <property type="entry name" value="GAL4"/>
    <property type="match status" value="1"/>
</dbReference>
<feature type="domain" description="Zn(2)-C6 fungal-type" evidence="3">
    <location>
        <begin position="37"/>
        <end position="67"/>
    </location>
</feature>
<dbReference type="SUPFAM" id="SSF57701">
    <property type="entry name" value="Zn2/Cys6 DNA-binding domain"/>
    <property type="match status" value="1"/>
</dbReference>
<name>A0AAJ0AT43_9PEZI</name>
<accession>A0AAJ0AT43</accession>
<evidence type="ECO:0000313" key="5">
    <source>
        <dbReference type="Proteomes" id="UP001224890"/>
    </source>
</evidence>
<dbReference type="InterPro" id="IPR001138">
    <property type="entry name" value="Zn2Cys6_DnaBD"/>
</dbReference>
<protein>
    <recommendedName>
        <fullName evidence="3">Zn(2)-C6 fungal-type domain-containing protein</fullName>
    </recommendedName>
</protein>
<evidence type="ECO:0000256" key="2">
    <source>
        <dbReference type="SAM" id="MobiDB-lite"/>
    </source>
</evidence>
<sequence length="642" mass="70660">MSGQPTYRRLLPLTSSVPPHPPHALVSKRKRTQALSACANCRKRKVKCDGARPTCHGCVSSNTPCVYPFAEGITPREAQKQKLSHVSVAHEKGRQVLELLRTSNNQTVGGIVKQLQGSDDLEEAVQSIADATLLLPINYGPRISDPTESRGDLGKRVTYNNAYEFVSPLDEIMPVSRWTKISHDDKALTHLVNLFWIWDTTLSHLIDRDLFLSSLTGTECDTAHSEYGHFCSPLLVNAILAVASLHATRNTEANSADILALGHQFANHAFQLLESEQTVSSLTLLQAAAVLWTFASNDGSHHARRQCASLQSLLRQNWVSVDLDGIGSRLVTSLRKNDGAPAKMCEAISHMTWGFYCFFSKASVIASPEMLVPKPLISNTSRSFSSQVYCMGQNPILYPGKAPRYSEAFVAECALCEIAAQLVTESACNGLDGCRYTALYNKLCCWQLSFPDHLMTDKSVSSSVLLLQASYDFIALRIMSSYLKDSDTDVFDGHNAASLIIGHASSMMASLWTYRGIHKIRHEYWAAEYCSFMVHELMPLLDLGNAKLTVRDIIGKACCIINEMSNAGVSGRAQAILINIEKQAKLSNRIVPVYGRQSVRGETGPMITIRGVRVFDDGKGRVIDSPAETSTVKFLDRIVSVD</sequence>
<comment type="caution">
    <text evidence="4">The sequence shown here is derived from an EMBL/GenBank/DDBJ whole genome shotgun (WGS) entry which is preliminary data.</text>
</comment>
<gene>
    <name evidence="4" type="ORF">BDP55DRAFT_691317</name>
</gene>
<dbReference type="InterPro" id="IPR036864">
    <property type="entry name" value="Zn2-C6_fun-type_DNA-bd_sf"/>
</dbReference>
<dbReference type="GO" id="GO:0008270">
    <property type="term" value="F:zinc ion binding"/>
    <property type="evidence" value="ECO:0007669"/>
    <property type="project" value="InterPro"/>
</dbReference>
<dbReference type="AlphaFoldDB" id="A0AAJ0AT43"/>
<evidence type="ECO:0000313" key="4">
    <source>
        <dbReference type="EMBL" id="KAK1689886.1"/>
    </source>
</evidence>
<dbReference type="PROSITE" id="PS00463">
    <property type="entry name" value="ZN2_CY6_FUNGAL_1"/>
    <property type="match status" value="1"/>
</dbReference>
<proteinExistence type="predicted"/>
<dbReference type="GeneID" id="85461482"/>
<organism evidence="4 5">
    <name type="scientific">Colletotrichum godetiae</name>
    <dbReference type="NCBI Taxonomy" id="1209918"/>
    <lineage>
        <taxon>Eukaryota</taxon>
        <taxon>Fungi</taxon>
        <taxon>Dikarya</taxon>
        <taxon>Ascomycota</taxon>
        <taxon>Pezizomycotina</taxon>
        <taxon>Sordariomycetes</taxon>
        <taxon>Hypocreomycetidae</taxon>
        <taxon>Glomerellales</taxon>
        <taxon>Glomerellaceae</taxon>
        <taxon>Colletotrichum</taxon>
        <taxon>Colletotrichum acutatum species complex</taxon>
    </lineage>
</organism>